<sequence length="573" mass="62434">MDQTKPHNFSLPPINVGNGFVELGALTTLVGSTVAAVLVLANQGPAGIVWGSISAFGSSSVVKACASGATPGWLRQMFNLRTSISDSALGMDLPLSPSFKLARTVRSGMGHPMGVSCDVETLAGASPLVKDHHACSDVYAFDHETQFLLDGLPATPPGDAPKVYTYYSYPFYRSHSTLYQVSLICFSLVKYLEVYFLYRGSAAMAILSATPFTFFLFAAICLEVNEVVSSRRPMEIDGQLDIVSGTIPSVKQLGGSRKVVLGATKIARTSIWWKLIWSIGALLYSVSLIISYVLLGRQTTEVVVMWGIFQLVWLVLRILISHLKEFSEPTAGRPIVANQIDDLSAPMKLRLANLTFAVALCQVHLHTRGLSAYADDSYSTSQIARMLTMPNMREVYVLPRGNVSTVQLNVAAVIGDVALSSAAWMLGSNFTPIDLYDSCIIILNSILSQNQPHRLIAIPAVRVMTAKTTFQISVKGSENAQPLFIPRGVAGGSEVRDREWMYWIPCQSGHWLQFKSSNLSSLGKHMAEVVDDNQLTRTLEAGNLHLSLKNSLEVMAIVDISRKAARILLSILT</sequence>
<dbReference type="Proteomes" id="UP000724874">
    <property type="component" value="Unassembled WGS sequence"/>
</dbReference>
<gene>
    <name evidence="2" type="ORF">CPB84DRAFT_1960694</name>
</gene>
<keyword evidence="3" id="KW-1185">Reference proteome</keyword>
<keyword evidence="1" id="KW-0472">Membrane</keyword>
<evidence type="ECO:0000313" key="3">
    <source>
        <dbReference type="Proteomes" id="UP000724874"/>
    </source>
</evidence>
<feature type="transmembrane region" description="Helical" evidence="1">
    <location>
        <begin position="20"/>
        <end position="41"/>
    </location>
</feature>
<protein>
    <submittedName>
        <fullName evidence="2">Uncharacterized protein</fullName>
    </submittedName>
</protein>
<accession>A0A9P5NPQ4</accession>
<proteinExistence type="predicted"/>
<feature type="transmembrane region" description="Helical" evidence="1">
    <location>
        <begin position="204"/>
        <end position="224"/>
    </location>
</feature>
<dbReference type="AlphaFoldDB" id="A0A9P5NPQ4"/>
<organism evidence="2 3">
    <name type="scientific">Gymnopilus junonius</name>
    <name type="common">Spectacular rustgill mushroom</name>
    <name type="synonym">Gymnopilus spectabilis subsp. junonius</name>
    <dbReference type="NCBI Taxonomy" id="109634"/>
    <lineage>
        <taxon>Eukaryota</taxon>
        <taxon>Fungi</taxon>
        <taxon>Dikarya</taxon>
        <taxon>Basidiomycota</taxon>
        <taxon>Agaricomycotina</taxon>
        <taxon>Agaricomycetes</taxon>
        <taxon>Agaricomycetidae</taxon>
        <taxon>Agaricales</taxon>
        <taxon>Agaricineae</taxon>
        <taxon>Hymenogastraceae</taxon>
        <taxon>Gymnopilus</taxon>
    </lineage>
</organism>
<keyword evidence="1" id="KW-1133">Transmembrane helix</keyword>
<feature type="transmembrane region" description="Helical" evidence="1">
    <location>
        <begin position="302"/>
        <end position="320"/>
    </location>
</feature>
<feature type="transmembrane region" description="Helical" evidence="1">
    <location>
        <begin position="275"/>
        <end position="296"/>
    </location>
</feature>
<evidence type="ECO:0000313" key="2">
    <source>
        <dbReference type="EMBL" id="KAF8904703.1"/>
    </source>
</evidence>
<dbReference type="OrthoDB" id="3024632at2759"/>
<keyword evidence="1" id="KW-0812">Transmembrane</keyword>
<dbReference type="EMBL" id="JADNYJ010000025">
    <property type="protein sequence ID" value="KAF8904703.1"/>
    <property type="molecule type" value="Genomic_DNA"/>
</dbReference>
<evidence type="ECO:0000256" key="1">
    <source>
        <dbReference type="SAM" id="Phobius"/>
    </source>
</evidence>
<name>A0A9P5NPQ4_GYMJU</name>
<comment type="caution">
    <text evidence="2">The sequence shown here is derived from an EMBL/GenBank/DDBJ whole genome shotgun (WGS) entry which is preliminary data.</text>
</comment>
<reference evidence="2" key="1">
    <citation type="submission" date="2020-11" db="EMBL/GenBank/DDBJ databases">
        <authorList>
            <consortium name="DOE Joint Genome Institute"/>
            <person name="Ahrendt S."/>
            <person name="Riley R."/>
            <person name="Andreopoulos W."/>
            <person name="LaButti K."/>
            <person name="Pangilinan J."/>
            <person name="Ruiz-duenas F.J."/>
            <person name="Barrasa J.M."/>
            <person name="Sanchez-Garcia M."/>
            <person name="Camarero S."/>
            <person name="Miyauchi S."/>
            <person name="Serrano A."/>
            <person name="Linde D."/>
            <person name="Babiker R."/>
            <person name="Drula E."/>
            <person name="Ayuso-Fernandez I."/>
            <person name="Pacheco R."/>
            <person name="Padilla G."/>
            <person name="Ferreira P."/>
            <person name="Barriuso J."/>
            <person name="Kellner H."/>
            <person name="Castanera R."/>
            <person name="Alfaro M."/>
            <person name="Ramirez L."/>
            <person name="Pisabarro A.G."/>
            <person name="Kuo A."/>
            <person name="Tritt A."/>
            <person name="Lipzen A."/>
            <person name="He G."/>
            <person name="Yan M."/>
            <person name="Ng V."/>
            <person name="Cullen D."/>
            <person name="Martin F."/>
            <person name="Rosso M.-N."/>
            <person name="Henrissat B."/>
            <person name="Hibbett D."/>
            <person name="Martinez A.T."/>
            <person name="Grigoriev I.V."/>
        </authorList>
    </citation>
    <scope>NUCLEOTIDE SEQUENCE</scope>
    <source>
        <strain evidence="2">AH 44721</strain>
    </source>
</reference>